<comment type="caution">
    <text evidence="2">The sequence shown here is derived from an EMBL/GenBank/DDBJ whole genome shotgun (WGS) entry which is preliminary data.</text>
</comment>
<accession>A0A917TLS1</accession>
<evidence type="ECO:0000313" key="2">
    <source>
        <dbReference type="EMBL" id="GGM27065.1"/>
    </source>
</evidence>
<evidence type="ECO:0000313" key="3">
    <source>
        <dbReference type="Proteomes" id="UP000642070"/>
    </source>
</evidence>
<feature type="transmembrane region" description="Helical" evidence="1">
    <location>
        <begin position="73"/>
        <end position="94"/>
    </location>
</feature>
<protein>
    <submittedName>
        <fullName evidence="2">Uncharacterized protein</fullName>
    </submittedName>
</protein>
<dbReference type="RefSeq" id="WP_190250444.1">
    <property type="nucleotide sequence ID" value="NZ_BMPI01000012.1"/>
</dbReference>
<dbReference type="EMBL" id="BMPI01000012">
    <property type="protein sequence ID" value="GGM27065.1"/>
    <property type="molecule type" value="Genomic_DNA"/>
</dbReference>
<evidence type="ECO:0000256" key="1">
    <source>
        <dbReference type="SAM" id="Phobius"/>
    </source>
</evidence>
<dbReference type="Proteomes" id="UP000642070">
    <property type="component" value="Unassembled WGS sequence"/>
</dbReference>
<keyword evidence="1" id="KW-1133">Transmembrane helix</keyword>
<organism evidence="2 3">
    <name type="scientific">Dactylosporangium sucinum</name>
    <dbReference type="NCBI Taxonomy" id="1424081"/>
    <lineage>
        <taxon>Bacteria</taxon>
        <taxon>Bacillati</taxon>
        <taxon>Actinomycetota</taxon>
        <taxon>Actinomycetes</taxon>
        <taxon>Micromonosporales</taxon>
        <taxon>Micromonosporaceae</taxon>
        <taxon>Dactylosporangium</taxon>
    </lineage>
</organism>
<reference evidence="2" key="1">
    <citation type="journal article" date="2014" name="Int. J. Syst. Evol. Microbiol.">
        <title>Complete genome sequence of Corynebacterium casei LMG S-19264T (=DSM 44701T), isolated from a smear-ripened cheese.</title>
        <authorList>
            <consortium name="US DOE Joint Genome Institute (JGI-PGF)"/>
            <person name="Walter F."/>
            <person name="Albersmeier A."/>
            <person name="Kalinowski J."/>
            <person name="Ruckert C."/>
        </authorList>
    </citation>
    <scope>NUCLEOTIDE SEQUENCE</scope>
    <source>
        <strain evidence="2">JCM 19831</strain>
    </source>
</reference>
<keyword evidence="1" id="KW-0472">Membrane</keyword>
<gene>
    <name evidence="2" type="ORF">GCM10007977_030350</name>
</gene>
<name>A0A917TLS1_9ACTN</name>
<keyword evidence="3" id="KW-1185">Reference proteome</keyword>
<dbReference type="AlphaFoldDB" id="A0A917TLS1"/>
<reference evidence="2" key="2">
    <citation type="submission" date="2020-09" db="EMBL/GenBank/DDBJ databases">
        <authorList>
            <person name="Sun Q."/>
            <person name="Ohkuma M."/>
        </authorList>
    </citation>
    <scope>NUCLEOTIDE SEQUENCE</scope>
    <source>
        <strain evidence="2">JCM 19831</strain>
    </source>
</reference>
<proteinExistence type="predicted"/>
<feature type="transmembrane region" description="Helical" evidence="1">
    <location>
        <begin position="45"/>
        <end position="64"/>
    </location>
</feature>
<keyword evidence="1" id="KW-0812">Transmembrane</keyword>
<sequence length="107" mass="11120">MVGYAVAGLATAPLAAAPMPSYLVPCEDITGDPAWLVWAFRETVWLSLAFSLPVAAVVAAVLAWRPGLSSKRAAAVGVCVGFALAAAIITNTIVSPTCWHDLNRVDP</sequence>